<feature type="domain" description="DUF58" evidence="2">
    <location>
        <begin position="226"/>
        <end position="317"/>
    </location>
</feature>
<reference evidence="4" key="1">
    <citation type="submission" date="2017-08" db="EMBL/GenBank/DDBJ databases">
        <title>Direct submision.</title>
        <authorList>
            <person name="Kim S.-J."/>
            <person name="Rhee S.-K."/>
        </authorList>
    </citation>
    <scope>NUCLEOTIDE SEQUENCE [LARGE SCALE GENOMIC DNA]</scope>
    <source>
        <strain evidence="4">GI5</strain>
    </source>
</reference>
<dbReference type="Proteomes" id="UP000235116">
    <property type="component" value="Chromosome"/>
</dbReference>
<evidence type="ECO:0000256" key="1">
    <source>
        <dbReference type="SAM" id="Phobius"/>
    </source>
</evidence>
<sequence>MSSRAGNILSVRRLIRSRWQAWLDRRLPPQNRIVLNQKKIFILPSWMGIGYLFTTLLLFLAGVNYENSLILNFSFFLGSLFVVSILQTFSNLSGLAISAGHTEPAFAGAEAKFVIHLSKTKHKDHHSIYCEWHGYKSDPHNLIAEQETPVAMLLRTSKRGRYRPGRLKLHTLYPFGLCRAWTWVDLDMSTLVYPKPIECELPKNPTVNREQGNVITPDGHEDFDSLRAYNTSDSLKTVDWKAYARRNTLYSKQFHGYESKTLWLDWHDAPTSDFELKLSYICFWVVHLANGNEPYGVNLPGHRVEPSTGKQHEQQCLELLASYHHGR</sequence>
<keyword evidence="1" id="KW-1133">Transmembrane helix</keyword>
<proteinExistence type="predicted"/>
<dbReference type="Pfam" id="PF01882">
    <property type="entry name" value="DUF58"/>
    <property type="match status" value="1"/>
</dbReference>
<feature type="transmembrane region" description="Helical" evidence="1">
    <location>
        <begin position="40"/>
        <end position="63"/>
    </location>
</feature>
<feature type="transmembrane region" description="Helical" evidence="1">
    <location>
        <begin position="69"/>
        <end position="89"/>
    </location>
</feature>
<organism evidence="3 4">
    <name type="scientific">Ketobacter alkanivorans</name>
    <dbReference type="NCBI Taxonomy" id="1917421"/>
    <lineage>
        <taxon>Bacteria</taxon>
        <taxon>Pseudomonadati</taxon>
        <taxon>Pseudomonadota</taxon>
        <taxon>Gammaproteobacteria</taxon>
        <taxon>Pseudomonadales</taxon>
        <taxon>Ketobacteraceae</taxon>
        <taxon>Ketobacter</taxon>
    </lineage>
</organism>
<name>A0A2K9LFP0_9GAMM</name>
<dbReference type="EMBL" id="CP022684">
    <property type="protein sequence ID" value="AUM11196.1"/>
    <property type="molecule type" value="Genomic_DNA"/>
</dbReference>
<keyword evidence="1" id="KW-0472">Membrane</keyword>
<keyword evidence="4" id="KW-1185">Reference proteome</keyword>
<dbReference type="RefSeq" id="WP_101892536.1">
    <property type="nucleotide sequence ID" value="NZ_CP022684.1"/>
</dbReference>
<dbReference type="OrthoDB" id="5298497at2"/>
<accession>A0A2K9LFP0</accession>
<dbReference type="AlphaFoldDB" id="A0A2K9LFP0"/>
<dbReference type="InterPro" id="IPR002881">
    <property type="entry name" value="DUF58"/>
</dbReference>
<keyword evidence="1" id="KW-0812">Transmembrane</keyword>
<evidence type="ECO:0000313" key="4">
    <source>
        <dbReference type="Proteomes" id="UP000235116"/>
    </source>
</evidence>
<evidence type="ECO:0000313" key="3">
    <source>
        <dbReference type="EMBL" id="AUM11196.1"/>
    </source>
</evidence>
<dbReference type="PANTHER" id="PTHR34351">
    <property type="entry name" value="SLR1927 PROTEIN-RELATED"/>
    <property type="match status" value="1"/>
</dbReference>
<protein>
    <recommendedName>
        <fullName evidence="2">DUF58 domain-containing protein</fullName>
    </recommendedName>
</protein>
<gene>
    <name evidence="3" type="ORF">Kalk_01570</name>
</gene>
<dbReference type="PANTHER" id="PTHR34351:SF1">
    <property type="entry name" value="SLR1927 PROTEIN"/>
    <property type="match status" value="1"/>
</dbReference>
<evidence type="ECO:0000259" key="2">
    <source>
        <dbReference type="Pfam" id="PF01882"/>
    </source>
</evidence>
<dbReference type="KEGG" id="kak:Kalk_01570"/>